<organism evidence="1 2">
    <name type="scientific">Kitasatospora aureofaciens</name>
    <name type="common">Streptomyces aureofaciens</name>
    <dbReference type="NCBI Taxonomy" id="1894"/>
    <lineage>
        <taxon>Bacteria</taxon>
        <taxon>Bacillati</taxon>
        <taxon>Actinomycetota</taxon>
        <taxon>Actinomycetes</taxon>
        <taxon>Kitasatosporales</taxon>
        <taxon>Streptomycetaceae</taxon>
        <taxon>Kitasatospora</taxon>
    </lineage>
</organism>
<evidence type="ECO:0008006" key="3">
    <source>
        <dbReference type="Google" id="ProtNLM"/>
    </source>
</evidence>
<evidence type="ECO:0000313" key="1">
    <source>
        <dbReference type="EMBL" id="OEV38948.1"/>
    </source>
</evidence>
<dbReference type="InterPro" id="IPR011990">
    <property type="entry name" value="TPR-like_helical_dom_sf"/>
</dbReference>
<comment type="caution">
    <text evidence="1">The sequence shown here is derived from an EMBL/GenBank/DDBJ whole genome shotgun (WGS) entry which is preliminary data.</text>
</comment>
<dbReference type="Pfam" id="PF13374">
    <property type="entry name" value="TPR_10"/>
    <property type="match status" value="1"/>
</dbReference>
<dbReference type="EMBL" id="JPRF03000002">
    <property type="protein sequence ID" value="OEV38948.1"/>
    <property type="molecule type" value="Genomic_DNA"/>
</dbReference>
<reference evidence="1" key="1">
    <citation type="submission" date="2016-08" db="EMBL/GenBank/DDBJ databases">
        <title>Sequencing, Assembly and Comparative Genomics of S. aureofaciens ATCC 10762.</title>
        <authorList>
            <person name="Gradnigo J.S."/>
            <person name="Johnson N."/>
            <person name="Somerville G.A."/>
        </authorList>
    </citation>
    <scope>NUCLEOTIDE SEQUENCE [LARGE SCALE GENOMIC DNA]</scope>
    <source>
        <strain evidence="1">ATCC 10762</strain>
    </source>
</reference>
<dbReference type="Gene3D" id="1.25.40.10">
    <property type="entry name" value="Tetratricopeptide repeat domain"/>
    <property type="match status" value="1"/>
</dbReference>
<name>A0A1E7NE87_KITAU</name>
<dbReference type="SUPFAM" id="SSF48452">
    <property type="entry name" value="TPR-like"/>
    <property type="match status" value="2"/>
</dbReference>
<dbReference type="AlphaFoldDB" id="A0A1E7NE87"/>
<dbReference type="KEGG" id="kau:B6264_29945"/>
<accession>A0A1E7NE87</accession>
<dbReference type="RefSeq" id="WP_030558247.1">
    <property type="nucleotide sequence ID" value="NZ_BMUB01000043.1"/>
</dbReference>
<dbReference type="GeneID" id="97490137"/>
<keyword evidence="2" id="KW-1185">Reference proteome</keyword>
<proteinExistence type="predicted"/>
<evidence type="ECO:0000313" key="2">
    <source>
        <dbReference type="Proteomes" id="UP000037395"/>
    </source>
</evidence>
<sequence>MLPLAATNGLAFSLSLHGHHEQAEQVLLPVLEEASQQGLGRFLMVLHLGAARALTGQGRAQEALAAVDQAQDTFDRTPGAGALTQDLSALLLARSAALLASSRPADAEHEARRCLSQCERRLGPAHHRALEAATVLGTALADLHRNDEAVELLHATHDAWRTHFGHDHHGTIRARQLLAALTDN</sequence>
<gene>
    <name evidence="1" type="ORF">HS99_0017690</name>
</gene>
<protein>
    <recommendedName>
        <fullName evidence="3">MalT-like TPR region domain-containing protein</fullName>
    </recommendedName>
</protein>
<dbReference type="Proteomes" id="UP000037395">
    <property type="component" value="Unassembled WGS sequence"/>
</dbReference>